<accession>A0A182IK27</accession>
<sequence>LLSRWPFRFRPVDTAPCKKCVGCEQTTRMVRESKQKIISEFCLPEELKDDIAYCQRSLRDCVKVHQHFAQQCKGLSGAQQVQVKGFLRELEDEMLAIGKDQRRLVQDITTRLKHFQRKAASERSVELDDDLANGYVAWILSTHCELQSAPAYVPFAVSERMNETQLYQKYRLDAGRNNALVREKLPRKRPVLQTSLLKPLAERLPDAGVQQQPKPSLTPPSTPIPLPLPPPAVMKVPPSTTGNKRKVPPEQPPMPVKVLRSRTTSTVLVKPDPTPVKHEPMEQQGQEPGNDSEESSPTAASGMPESPAVKRGRCNLRQALSKVKCTQKISPPASTGKTTAGRSNRPAGGSLPCTPATGQRSPSLSSSESSNSRASTPGTSSNALVVAAAAAAAVRKQEVTSDDSSNERFLPLPEELPPQPCSIAELDQYGFLKHFGLYTIADSDLLKGRKSERKRRSCYSTERKDFHYGRLDYFEQQLYIMRRQGSNKRVRLLYSAATAEKANKKRKPWPNGVTAPPPVPPPPLLPPSPTVPTTTVIATTPPRSEPSDATTVDNALMGEENKVCFVCNQIGSTDILSACTECCNTYHPSCHVDEDKSDGTKDDKADSNPPSSDQDLDDNERQAGDDDRGDENQNHAAVQLLPQRDNLCPICFALAKGSMHKK</sequence>
<feature type="region of interest" description="Disordered" evidence="1">
    <location>
        <begin position="593"/>
        <end position="640"/>
    </location>
</feature>
<feature type="compositionally biased region" description="Pro residues" evidence="1">
    <location>
        <begin position="216"/>
        <end position="232"/>
    </location>
</feature>
<dbReference type="STRING" id="41427.A0A182IK27"/>
<organism evidence="2">
    <name type="scientific">Anopheles atroparvus</name>
    <name type="common">European mosquito</name>
    <dbReference type="NCBI Taxonomy" id="41427"/>
    <lineage>
        <taxon>Eukaryota</taxon>
        <taxon>Metazoa</taxon>
        <taxon>Ecdysozoa</taxon>
        <taxon>Arthropoda</taxon>
        <taxon>Hexapoda</taxon>
        <taxon>Insecta</taxon>
        <taxon>Pterygota</taxon>
        <taxon>Neoptera</taxon>
        <taxon>Endopterygota</taxon>
        <taxon>Diptera</taxon>
        <taxon>Nematocera</taxon>
        <taxon>Culicoidea</taxon>
        <taxon>Culicidae</taxon>
        <taxon>Anophelinae</taxon>
        <taxon>Anopheles</taxon>
    </lineage>
</organism>
<feature type="region of interest" description="Disordered" evidence="1">
    <location>
        <begin position="503"/>
        <end position="528"/>
    </location>
</feature>
<name>A0A182IK27_ANOAO</name>
<proteinExistence type="predicted"/>
<feature type="compositionally biased region" description="Polar residues" evidence="1">
    <location>
        <begin position="327"/>
        <end position="342"/>
    </location>
</feature>
<reference evidence="2" key="1">
    <citation type="submission" date="2022-08" db="UniProtKB">
        <authorList>
            <consortium name="EnsemblMetazoa"/>
        </authorList>
    </citation>
    <scope>IDENTIFICATION</scope>
    <source>
        <strain evidence="2">EBRO</strain>
    </source>
</reference>
<dbReference type="InterPro" id="IPR011011">
    <property type="entry name" value="Znf_FYVE_PHD"/>
</dbReference>
<evidence type="ECO:0000313" key="2">
    <source>
        <dbReference type="EnsemblMetazoa" id="AATE000647-PA.1"/>
    </source>
</evidence>
<feature type="region of interest" description="Disordered" evidence="1">
    <location>
        <begin position="322"/>
        <end position="380"/>
    </location>
</feature>
<feature type="compositionally biased region" description="Pro residues" evidence="1">
    <location>
        <begin position="515"/>
        <end position="528"/>
    </location>
</feature>
<evidence type="ECO:0000256" key="1">
    <source>
        <dbReference type="SAM" id="MobiDB-lite"/>
    </source>
</evidence>
<feature type="compositionally biased region" description="Basic and acidic residues" evidence="1">
    <location>
        <begin position="619"/>
        <end position="633"/>
    </location>
</feature>
<feature type="compositionally biased region" description="Low complexity" evidence="1">
    <location>
        <begin position="361"/>
        <end position="375"/>
    </location>
</feature>
<dbReference type="EnsemblMetazoa" id="AATE000647-RA">
    <property type="protein sequence ID" value="AATE000647-PA.1"/>
    <property type="gene ID" value="AATE000647"/>
</dbReference>
<dbReference type="AlphaFoldDB" id="A0A182IK27"/>
<dbReference type="SUPFAM" id="SSF57903">
    <property type="entry name" value="FYVE/PHD zinc finger"/>
    <property type="match status" value="1"/>
</dbReference>
<feature type="region of interest" description="Disordered" evidence="1">
    <location>
        <begin position="196"/>
        <end position="310"/>
    </location>
</feature>
<feature type="compositionally biased region" description="Polar residues" evidence="1">
    <location>
        <begin position="283"/>
        <end position="299"/>
    </location>
</feature>
<dbReference type="VEuPathDB" id="VectorBase:AATE000647"/>
<evidence type="ECO:0008006" key="3">
    <source>
        <dbReference type="Google" id="ProtNLM"/>
    </source>
</evidence>
<protein>
    <recommendedName>
        <fullName evidence="3">PHD-type domain-containing protein</fullName>
    </recommendedName>
</protein>
<feature type="compositionally biased region" description="Basic and acidic residues" evidence="1">
    <location>
        <begin position="593"/>
        <end position="606"/>
    </location>
</feature>